<reference evidence="6 7" key="1">
    <citation type="submission" date="2019-03" db="EMBL/GenBank/DDBJ databases">
        <title>Genomic Encyclopedia of Type Strains, Phase IV (KMG-IV): sequencing the most valuable type-strain genomes for metagenomic binning, comparative biology and taxonomic classification.</title>
        <authorList>
            <person name="Goeker M."/>
        </authorList>
    </citation>
    <scope>NUCLEOTIDE SEQUENCE [LARGE SCALE GENOMIC DNA]</scope>
    <source>
        <strain evidence="6 7">DSM 100048</strain>
    </source>
</reference>
<name>A0A4R3UWX7_9BURK</name>
<feature type="domain" description="HTH lysR-type" evidence="5">
    <location>
        <begin position="5"/>
        <end position="62"/>
    </location>
</feature>
<dbReference type="GO" id="GO:0043565">
    <property type="term" value="F:sequence-specific DNA binding"/>
    <property type="evidence" value="ECO:0007669"/>
    <property type="project" value="TreeGrafter"/>
</dbReference>
<dbReference type="AlphaFoldDB" id="A0A4R3UWX7"/>
<dbReference type="PROSITE" id="PS50931">
    <property type="entry name" value="HTH_LYSR"/>
    <property type="match status" value="1"/>
</dbReference>
<proteinExistence type="inferred from homology"/>
<evidence type="ECO:0000256" key="2">
    <source>
        <dbReference type="ARBA" id="ARBA00023015"/>
    </source>
</evidence>
<keyword evidence="7" id="KW-1185">Reference proteome</keyword>
<sequence length="305" mass="33378">MSRPLNPRQLEAFRAVMLTGSMTGAGLMISISQPAVSRLIRDLEDDLSLRLFQRQGNHLVATDEARQLYREVERHFAGTERIRDAARTIKESSSGRMHIGVMPTFSVYCVPEAVSRFMRRFPDAVVSVTSDSSVNLVQMLLHGQVDVAFATPPHDLTGFDHEPFPDVHAVCVMPDGHPLGNKAVVSIEDLHGVDFIELGPNSSQRIQLSNAMDAAGVNPRKRVQTLHSSSAMSYVSRGLGVTVIDAIAALGSPNHSVQVRPFKPDIVMRVSALYRQGIPRPRFSDVFADMLKEVVAGQLGGVQMG</sequence>
<dbReference type="EMBL" id="SMBX01000009">
    <property type="protein sequence ID" value="TCU94454.1"/>
    <property type="molecule type" value="Genomic_DNA"/>
</dbReference>
<evidence type="ECO:0000256" key="3">
    <source>
        <dbReference type="ARBA" id="ARBA00023125"/>
    </source>
</evidence>
<evidence type="ECO:0000313" key="6">
    <source>
        <dbReference type="EMBL" id="TCU94454.1"/>
    </source>
</evidence>
<evidence type="ECO:0000256" key="1">
    <source>
        <dbReference type="ARBA" id="ARBA00009437"/>
    </source>
</evidence>
<evidence type="ECO:0000256" key="4">
    <source>
        <dbReference type="ARBA" id="ARBA00023163"/>
    </source>
</evidence>
<evidence type="ECO:0000313" key="7">
    <source>
        <dbReference type="Proteomes" id="UP000294692"/>
    </source>
</evidence>
<dbReference type="GO" id="GO:0003700">
    <property type="term" value="F:DNA-binding transcription factor activity"/>
    <property type="evidence" value="ECO:0007669"/>
    <property type="project" value="InterPro"/>
</dbReference>
<dbReference type="Pfam" id="PF00126">
    <property type="entry name" value="HTH_1"/>
    <property type="match status" value="1"/>
</dbReference>
<comment type="caution">
    <text evidence="6">The sequence shown here is derived from an EMBL/GenBank/DDBJ whole genome shotgun (WGS) entry which is preliminary data.</text>
</comment>
<protein>
    <submittedName>
        <fullName evidence="6">LysR family transcriptional regulator</fullName>
    </submittedName>
</protein>
<dbReference type="GO" id="GO:0010628">
    <property type="term" value="P:positive regulation of gene expression"/>
    <property type="evidence" value="ECO:0007669"/>
    <property type="project" value="TreeGrafter"/>
</dbReference>
<dbReference type="Gene3D" id="3.40.190.10">
    <property type="entry name" value="Periplasmic binding protein-like II"/>
    <property type="match status" value="2"/>
</dbReference>
<dbReference type="SUPFAM" id="SSF53850">
    <property type="entry name" value="Periplasmic binding protein-like II"/>
    <property type="match status" value="1"/>
</dbReference>
<dbReference type="InterPro" id="IPR005119">
    <property type="entry name" value="LysR_subst-bd"/>
</dbReference>
<dbReference type="InterPro" id="IPR036390">
    <property type="entry name" value="WH_DNA-bd_sf"/>
</dbReference>
<dbReference type="Pfam" id="PF03466">
    <property type="entry name" value="LysR_substrate"/>
    <property type="match status" value="1"/>
</dbReference>
<dbReference type="PANTHER" id="PTHR30427">
    <property type="entry name" value="TRANSCRIPTIONAL ACTIVATOR PROTEIN LYSR"/>
    <property type="match status" value="1"/>
</dbReference>
<accession>A0A4R3UWX7</accession>
<keyword evidence="2" id="KW-0805">Transcription regulation</keyword>
<dbReference type="Proteomes" id="UP000294692">
    <property type="component" value="Unassembled WGS sequence"/>
</dbReference>
<keyword evidence="4" id="KW-0804">Transcription</keyword>
<dbReference type="SUPFAM" id="SSF46785">
    <property type="entry name" value="Winged helix' DNA-binding domain"/>
    <property type="match status" value="1"/>
</dbReference>
<dbReference type="InterPro" id="IPR036388">
    <property type="entry name" value="WH-like_DNA-bd_sf"/>
</dbReference>
<dbReference type="Gene3D" id="1.10.10.10">
    <property type="entry name" value="Winged helix-like DNA-binding domain superfamily/Winged helix DNA-binding domain"/>
    <property type="match status" value="1"/>
</dbReference>
<dbReference type="RefSeq" id="WP_132477755.1">
    <property type="nucleotide sequence ID" value="NZ_JBHRVM010000001.1"/>
</dbReference>
<dbReference type="OrthoDB" id="8849678at2"/>
<gene>
    <name evidence="6" type="ORF">EV686_1094</name>
</gene>
<dbReference type="PANTHER" id="PTHR30427:SF1">
    <property type="entry name" value="TRANSCRIPTIONAL ACTIVATOR PROTEIN LYSR"/>
    <property type="match status" value="1"/>
</dbReference>
<dbReference type="PRINTS" id="PR00039">
    <property type="entry name" value="HTHLYSR"/>
</dbReference>
<dbReference type="InterPro" id="IPR000847">
    <property type="entry name" value="LysR_HTH_N"/>
</dbReference>
<evidence type="ECO:0000259" key="5">
    <source>
        <dbReference type="PROSITE" id="PS50931"/>
    </source>
</evidence>
<keyword evidence="3" id="KW-0238">DNA-binding</keyword>
<organism evidence="6 7">
    <name type="scientific">Paracandidimonas soli</name>
    <dbReference type="NCBI Taxonomy" id="1917182"/>
    <lineage>
        <taxon>Bacteria</taxon>
        <taxon>Pseudomonadati</taxon>
        <taxon>Pseudomonadota</taxon>
        <taxon>Betaproteobacteria</taxon>
        <taxon>Burkholderiales</taxon>
        <taxon>Alcaligenaceae</taxon>
        <taxon>Paracandidimonas</taxon>
    </lineage>
</organism>
<comment type="similarity">
    <text evidence="1">Belongs to the LysR transcriptional regulatory family.</text>
</comment>